<evidence type="ECO:0000256" key="2">
    <source>
        <dbReference type="SAM" id="MobiDB-lite"/>
    </source>
</evidence>
<keyword evidence="1" id="KW-0539">Nucleus</keyword>
<dbReference type="Pfam" id="PF11951">
    <property type="entry name" value="Fungal_trans_2"/>
    <property type="match status" value="1"/>
</dbReference>
<keyword evidence="4" id="KW-1185">Reference proteome</keyword>
<dbReference type="EMBL" id="JAVFKD010000014">
    <property type="protein sequence ID" value="KAK5989638.1"/>
    <property type="molecule type" value="Genomic_DNA"/>
</dbReference>
<evidence type="ECO:0000313" key="3">
    <source>
        <dbReference type="EMBL" id="KAK5989638.1"/>
    </source>
</evidence>
<reference evidence="3 4" key="1">
    <citation type="submission" date="2024-01" db="EMBL/GenBank/DDBJ databases">
        <title>Complete genome of Cladobotryum mycophilum ATHUM6906.</title>
        <authorList>
            <person name="Christinaki A.C."/>
            <person name="Myridakis A.I."/>
            <person name="Kouvelis V.N."/>
        </authorList>
    </citation>
    <scope>NUCLEOTIDE SEQUENCE [LARGE SCALE GENOMIC DNA]</scope>
    <source>
        <strain evidence="3 4">ATHUM6906</strain>
    </source>
</reference>
<feature type="region of interest" description="Disordered" evidence="2">
    <location>
        <begin position="61"/>
        <end position="80"/>
    </location>
</feature>
<proteinExistence type="predicted"/>
<protein>
    <submittedName>
        <fullName evidence="3">Uncharacterized protein</fullName>
    </submittedName>
</protein>
<dbReference type="Proteomes" id="UP001338125">
    <property type="component" value="Unassembled WGS sequence"/>
</dbReference>
<comment type="caution">
    <text evidence="3">The sequence shown here is derived from an EMBL/GenBank/DDBJ whole genome shotgun (WGS) entry which is preliminary data.</text>
</comment>
<evidence type="ECO:0000256" key="1">
    <source>
        <dbReference type="ARBA" id="ARBA00023242"/>
    </source>
</evidence>
<organism evidence="3 4">
    <name type="scientific">Cladobotryum mycophilum</name>
    <dbReference type="NCBI Taxonomy" id="491253"/>
    <lineage>
        <taxon>Eukaryota</taxon>
        <taxon>Fungi</taxon>
        <taxon>Dikarya</taxon>
        <taxon>Ascomycota</taxon>
        <taxon>Pezizomycotina</taxon>
        <taxon>Sordariomycetes</taxon>
        <taxon>Hypocreomycetidae</taxon>
        <taxon>Hypocreales</taxon>
        <taxon>Hypocreaceae</taxon>
        <taxon>Cladobotryum</taxon>
    </lineage>
</organism>
<accession>A0ABR0SC06</accession>
<evidence type="ECO:0000313" key="4">
    <source>
        <dbReference type="Proteomes" id="UP001338125"/>
    </source>
</evidence>
<dbReference type="InterPro" id="IPR021858">
    <property type="entry name" value="Fun_TF"/>
</dbReference>
<sequence length="297" mass="33433">MASTRRKPKPSSQETSIHFVYMTNPHDGGVIGGRKGAKSHAARFAHARARHQRILEYQREKEKSLGQILPTETGDASEHRPDLAVSFEDVKQSRGGTRDPLVVQFTRANNNLASVRKSIFASFGTDIKSAEHFLLTYFMRVIIPSGKRHCIHTTTTNVWNSWMYQELMPLALMTPGLLCAILLLTCRNLSREQGNPRYAQLAIVYKLACLRSLNKILESAERLVNDATIAQVLYLAADEFALDDRKASKHHIMAAQKMTEMKGGPEKLGMNGFLAALVETFTCAERFKDIHECRFEI</sequence>
<dbReference type="PANTHER" id="PTHR37540:SF5">
    <property type="entry name" value="TRANSCRIPTION FACTOR DOMAIN-CONTAINING PROTEIN"/>
    <property type="match status" value="1"/>
</dbReference>
<name>A0ABR0SC06_9HYPO</name>
<dbReference type="PANTHER" id="PTHR37540">
    <property type="entry name" value="TRANSCRIPTION FACTOR (ACR-2), PUTATIVE-RELATED-RELATED"/>
    <property type="match status" value="1"/>
</dbReference>
<gene>
    <name evidence="3" type="ORF">PT974_07892</name>
</gene>